<dbReference type="Proteomes" id="UP000635245">
    <property type="component" value="Unassembled WGS sequence"/>
</dbReference>
<dbReference type="CDD" id="cd12167">
    <property type="entry name" value="2-Hacid_dh_8"/>
    <property type="match status" value="1"/>
</dbReference>
<organism evidence="4 5">
    <name type="scientific">Prauserella cavernicola</name>
    <dbReference type="NCBI Taxonomy" id="2800127"/>
    <lineage>
        <taxon>Bacteria</taxon>
        <taxon>Bacillati</taxon>
        <taxon>Actinomycetota</taxon>
        <taxon>Actinomycetes</taxon>
        <taxon>Pseudonocardiales</taxon>
        <taxon>Pseudonocardiaceae</taxon>
        <taxon>Prauserella</taxon>
    </lineage>
</organism>
<dbReference type="GO" id="GO:0051287">
    <property type="term" value="F:NAD binding"/>
    <property type="evidence" value="ECO:0007669"/>
    <property type="project" value="InterPro"/>
</dbReference>
<accession>A0A934QQX8</accession>
<reference evidence="4" key="1">
    <citation type="submission" date="2020-12" db="EMBL/GenBank/DDBJ databases">
        <title>Prauserella sp. ASG 168, a novel actinomycete isolated from cave rock.</title>
        <authorList>
            <person name="Suriyachadkun C."/>
        </authorList>
    </citation>
    <scope>NUCLEOTIDE SEQUENCE</scope>
    <source>
        <strain evidence="4">ASG 168</strain>
    </source>
</reference>
<evidence type="ECO:0000256" key="1">
    <source>
        <dbReference type="ARBA" id="ARBA00023002"/>
    </source>
</evidence>
<dbReference type="EMBL" id="JAENJH010000001">
    <property type="protein sequence ID" value="MBK1783833.1"/>
    <property type="molecule type" value="Genomic_DNA"/>
</dbReference>
<dbReference type="GO" id="GO:0005829">
    <property type="term" value="C:cytosol"/>
    <property type="evidence" value="ECO:0007669"/>
    <property type="project" value="TreeGrafter"/>
</dbReference>
<dbReference type="PANTHER" id="PTHR10996:SF178">
    <property type="entry name" value="2-HYDROXYACID DEHYDROGENASE YGL185C-RELATED"/>
    <property type="match status" value="1"/>
</dbReference>
<sequence>MTRPRALLAMDPRLPGALFDAGALARLRAATDLDTGLVVTEADSARSRIALAETEILVAGWDAPVVGSALLPRLRAVIYAGGVAATCLADPESFAARGVVAANARAANSAPVAEYTLAMILLANKNVLGAEREYRRSRTVPGPLAADPRNGNYRQTVGIVGASTVGRAVLALLRSFDLDVLLHDPTLTPEQAHELGARLVPLDELMAASGVVSLHQPLTPDTRGQIDGAALALLRDGATLINTARGAVVDQNALVAELRSGRITAVLDVTDPEPPATDSELWTLDNVVLTPHLAGSLGGELRRIGDAVTDEVERFTSDRPFAHPEDLVASAHARVR</sequence>
<evidence type="ECO:0000259" key="3">
    <source>
        <dbReference type="Pfam" id="PF02826"/>
    </source>
</evidence>
<comment type="caution">
    <text evidence="4">The sequence shown here is derived from an EMBL/GenBank/DDBJ whole genome shotgun (WGS) entry which is preliminary data.</text>
</comment>
<evidence type="ECO:0000256" key="2">
    <source>
        <dbReference type="ARBA" id="ARBA00023027"/>
    </source>
</evidence>
<evidence type="ECO:0000313" key="4">
    <source>
        <dbReference type="EMBL" id="MBK1783833.1"/>
    </source>
</evidence>
<name>A0A934QQX8_9PSEU</name>
<keyword evidence="2" id="KW-0520">NAD</keyword>
<dbReference type="AlphaFoldDB" id="A0A934QQX8"/>
<dbReference type="InterPro" id="IPR050223">
    <property type="entry name" value="D-isomer_2-hydroxyacid_DH"/>
</dbReference>
<dbReference type="Gene3D" id="3.40.50.720">
    <property type="entry name" value="NAD(P)-binding Rossmann-like Domain"/>
    <property type="match status" value="2"/>
</dbReference>
<protein>
    <submittedName>
        <fullName evidence="4">Hydroxyacid dehydrogenase</fullName>
    </submittedName>
</protein>
<proteinExistence type="predicted"/>
<dbReference type="GO" id="GO:0030267">
    <property type="term" value="F:glyoxylate reductase (NADPH) activity"/>
    <property type="evidence" value="ECO:0007669"/>
    <property type="project" value="TreeGrafter"/>
</dbReference>
<dbReference type="PANTHER" id="PTHR10996">
    <property type="entry name" value="2-HYDROXYACID DEHYDROGENASE-RELATED"/>
    <property type="match status" value="1"/>
</dbReference>
<dbReference type="Pfam" id="PF02826">
    <property type="entry name" value="2-Hacid_dh_C"/>
    <property type="match status" value="1"/>
</dbReference>
<feature type="domain" description="D-isomer specific 2-hydroxyacid dehydrogenase NAD-binding" evidence="3">
    <location>
        <begin position="117"/>
        <end position="294"/>
    </location>
</feature>
<keyword evidence="5" id="KW-1185">Reference proteome</keyword>
<dbReference type="SUPFAM" id="SSF51735">
    <property type="entry name" value="NAD(P)-binding Rossmann-fold domains"/>
    <property type="match status" value="1"/>
</dbReference>
<keyword evidence="1" id="KW-0560">Oxidoreductase</keyword>
<gene>
    <name evidence="4" type="ORF">JHE00_05780</name>
</gene>
<dbReference type="InterPro" id="IPR036291">
    <property type="entry name" value="NAD(P)-bd_dom_sf"/>
</dbReference>
<dbReference type="RefSeq" id="WP_200315433.1">
    <property type="nucleotide sequence ID" value="NZ_JAENJH010000001.1"/>
</dbReference>
<evidence type="ECO:0000313" key="5">
    <source>
        <dbReference type="Proteomes" id="UP000635245"/>
    </source>
</evidence>
<dbReference type="InterPro" id="IPR006140">
    <property type="entry name" value="D-isomer_DH_NAD-bd"/>
</dbReference>
<dbReference type="GO" id="GO:0016618">
    <property type="term" value="F:hydroxypyruvate reductase [NAD(P)H] activity"/>
    <property type="evidence" value="ECO:0007669"/>
    <property type="project" value="TreeGrafter"/>
</dbReference>